<dbReference type="GO" id="GO:0000287">
    <property type="term" value="F:magnesium ion binding"/>
    <property type="evidence" value="ECO:0007669"/>
    <property type="project" value="InterPro"/>
</dbReference>
<sequence length="155" mass="17419">MDEYMSNAWLSVSIPLCLLHGHVFDTNGDQVQYLESLPDILKWACIIVRLSDDLGTSPAEMARGDTPKAIQCYMNDTGASEEAAREHVESLVREAWKKLNKCVMEERTLSTAAVERLLNLVRAGHCFYQHGDGHGVQDRETKQLMSHLLFDPISS</sequence>
<dbReference type="Pfam" id="PF03936">
    <property type="entry name" value="Terpene_synth_C"/>
    <property type="match status" value="1"/>
</dbReference>
<keyword evidence="1" id="KW-0479">Metal-binding</keyword>
<evidence type="ECO:0000256" key="2">
    <source>
        <dbReference type="ARBA" id="ARBA00022842"/>
    </source>
</evidence>
<evidence type="ECO:0000313" key="5">
    <source>
        <dbReference type="Proteomes" id="UP000594263"/>
    </source>
</evidence>
<dbReference type="InterPro" id="IPR050148">
    <property type="entry name" value="Terpene_synthase-like"/>
</dbReference>
<feature type="domain" description="Terpene synthase metal-binding" evidence="3">
    <location>
        <begin position="1"/>
        <end position="98"/>
    </location>
</feature>
<dbReference type="SUPFAM" id="SSF48576">
    <property type="entry name" value="Terpenoid synthases"/>
    <property type="match status" value="1"/>
</dbReference>
<dbReference type="Gramene" id="Kaladp0266s0020.1.v1.1">
    <property type="protein sequence ID" value="Kaladp0266s0020.1.v1.1"/>
    <property type="gene ID" value="Kaladp0266s0020.v1.1"/>
</dbReference>
<organism evidence="4 5">
    <name type="scientific">Kalanchoe fedtschenkoi</name>
    <name type="common">Lavender scallops</name>
    <name type="synonym">South American air plant</name>
    <dbReference type="NCBI Taxonomy" id="63787"/>
    <lineage>
        <taxon>Eukaryota</taxon>
        <taxon>Viridiplantae</taxon>
        <taxon>Streptophyta</taxon>
        <taxon>Embryophyta</taxon>
        <taxon>Tracheophyta</taxon>
        <taxon>Spermatophyta</taxon>
        <taxon>Magnoliopsida</taxon>
        <taxon>eudicotyledons</taxon>
        <taxon>Gunneridae</taxon>
        <taxon>Pentapetalae</taxon>
        <taxon>Saxifragales</taxon>
        <taxon>Crassulaceae</taxon>
        <taxon>Kalanchoe</taxon>
    </lineage>
</organism>
<keyword evidence="2" id="KW-0460">Magnesium</keyword>
<dbReference type="Gene3D" id="1.10.600.10">
    <property type="entry name" value="Farnesyl Diphosphate Synthase"/>
    <property type="match status" value="1"/>
</dbReference>
<reference evidence="4" key="1">
    <citation type="submission" date="2021-01" db="UniProtKB">
        <authorList>
            <consortium name="EnsemblPlants"/>
        </authorList>
    </citation>
    <scope>IDENTIFICATION</scope>
</reference>
<dbReference type="InterPro" id="IPR008949">
    <property type="entry name" value="Isoprenoid_synthase_dom_sf"/>
</dbReference>
<protein>
    <recommendedName>
        <fullName evidence="3">Terpene synthase metal-binding domain-containing protein</fullName>
    </recommendedName>
</protein>
<dbReference type="OMA" id="PMFIEIV"/>
<evidence type="ECO:0000256" key="1">
    <source>
        <dbReference type="ARBA" id="ARBA00022723"/>
    </source>
</evidence>
<dbReference type="AlphaFoldDB" id="A0A7N0V788"/>
<evidence type="ECO:0000313" key="4">
    <source>
        <dbReference type="EnsemblPlants" id="Kaladp0266s0020.1.v1.1"/>
    </source>
</evidence>
<evidence type="ECO:0000259" key="3">
    <source>
        <dbReference type="Pfam" id="PF03936"/>
    </source>
</evidence>
<accession>A0A7N0V788</accession>
<dbReference type="GO" id="GO:0016114">
    <property type="term" value="P:terpenoid biosynthetic process"/>
    <property type="evidence" value="ECO:0007669"/>
    <property type="project" value="InterPro"/>
</dbReference>
<proteinExistence type="predicted"/>
<dbReference type="PANTHER" id="PTHR31225:SF9">
    <property type="entry name" value="TERPENE SYNTHASE 10"/>
    <property type="match status" value="1"/>
</dbReference>
<dbReference type="Proteomes" id="UP000594263">
    <property type="component" value="Unplaced"/>
</dbReference>
<dbReference type="InterPro" id="IPR005630">
    <property type="entry name" value="Terpene_synthase_metal-bd"/>
</dbReference>
<dbReference type="PANTHER" id="PTHR31225">
    <property type="entry name" value="OS04G0344100 PROTEIN-RELATED"/>
    <property type="match status" value="1"/>
</dbReference>
<name>A0A7N0V788_KALFE</name>
<dbReference type="GO" id="GO:0010333">
    <property type="term" value="F:terpene synthase activity"/>
    <property type="evidence" value="ECO:0007669"/>
    <property type="project" value="InterPro"/>
</dbReference>
<keyword evidence="5" id="KW-1185">Reference proteome</keyword>
<dbReference type="EnsemblPlants" id="Kaladp0266s0020.1.v1.1">
    <property type="protein sequence ID" value="Kaladp0266s0020.1.v1.1"/>
    <property type="gene ID" value="Kaladp0266s0020.v1.1"/>
</dbReference>